<evidence type="ECO:0000313" key="1">
    <source>
        <dbReference type="EMBL" id="KGA40410.1"/>
    </source>
</evidence>
<accession>A0ABR4VM35</accession>
<organism evidence="1 2">
    <name type="scientific">Pectobacterium odoriferum</name>
    <dbReference type="NCBI Taxonomy" id="78398"/>
    <lineage>
        <taxon>Bacteria</taxon>
        <taxon>Pseudomonadati</taxon>
        <taxon>Pseudomonadota</taxon>
        <taxon>Gammaproteobacteria</taxon>
        <taxon>Enterobacterales</taxon>
        <taxon>Pectobacteriaceae</taxon>
        <taxon>Pectobacterium</taxon>
    </lineage>
</organism>
<comment type="caution">
    <text evidence="1">The sequence shown here is derived from an EMBL/GenBank/DDBJ whole genome shotgun (WGS) entry which is preliminary data.</text>
</comment>
<gene>
    <name evidence="1" type="ORF">KU75_16885</name>
</gene>
<reference evidence="1 2" key="1">
    <citation type="submission" date="2014-08" db="EMBL/GenBank/DDBJ databases">
        <title>Genome sequences of NCPPB Pectobacterium isolates.</title>
        <authorList>
            <person name="Glover R.H."/>
            <person name="Sapp M."/>
            <person name="Elphinstone J."/>
        </authorList>
    </citation>
    <scope>NUCLEOTIDE SEQUENCE [LARGE SCALE GENOMIC DNA]</scope>
    <source>
        <strain evidence="1 2">NCPPB3841</strain>
    </source>
</reference>
<evidence type="ECO:0008006" key="3">
    <source>
        <dbReference type="Google" id="ProtNLM"/>
    </source>
</evidence>
<evidence type="ECO:0000313" key="2">
    <source>
        <dbReference type="Proteomes" id="UP000029447"/>
    </source>
</evidence>
<proteinExistence type="predicted"/>
<dbReference type="RefSeq" id="WP_044207017.1">
    <property type="nucleotide sequence ID" value="NZ_JQOF01000015.1"/>
</dbReference>
<dbReference type="EMBL" id="JQOF01000015">
    <property type="protein sequence ID" value="KGA40410.1"/>
    <property type="molecule type" value="Genomic_DNA"/>
</dbReference>
<sequence>MKLWETIFTESKYRANNKKSLRKINSLKKIKKGKNKKTKITSNLGKNKAIAPSSMDLYTKKDHDEMIIFVNDIERLAHSSNTSTSQKVHICFRDTTKITASAGLWLLSKIESLIIKYPHVKYRVTKPPAVVVGDTKQKEYVVDSVLNRIGFYSALNIKKREMREISNVKCWEVSRGEKVVGSEIGNLLKKITENLSHDYSKLYRPLIEAMSNSVEHAYREDLYTPNDLSNPTKWWCFAALRDNKLIVLMCDLGVGIPNTLNVTQPENLIKKLIALIGKPLTHDSDYIKAALQVKKTRTKLGYRGKGGTDLQSIIESTPLSSLHIISNKGNYKYTNRNHISKGLLEEQWDNKLSIGGTIVQWSVTLPVYQEGEKS</sequence>
<dbReference type="Proteomes" id="UP000029447">
    <property type="component" value="Unassembled WGS sequence"/>
</dbReference>
<name>A0ABR4VM35_9GAMM</name>
<keyword evidence="2" id="KW-1185">Reference proteome</keyword>
<protein>
    <recommendedName>
        <fullName evidence="3">ATP-binding protein</fullName>
    </recommendedName>
</protein>